<keyword evidence="9 13" id="KW-1133">Transmembrane helix</keyword>
<feature type="transmembrane region" description="Helical" evidence="13">
    <location>
        <begin position="136"/>
        <end position="157"/>
    </location>
</feature>
<feature type="transmembrane region" description="Helical" evidence="13">
    <location>
        <begin position="411"/>
        <end position="432"/>
    </location>
</feature>
<evidence type="ECO:0000256" key="6">
    <source>
        <dbReference type="ARBA" id="ARBA00022449"/>
    </source>
</evidence>
<keyword evidence="15" id="KW-1185">Reference proteome</keyword>
<evidence type="ECO:0000256" key="9">
    <source>
        <dbReference type="ARBA" id="ARBA00022989"/>
    </source>
</evidence>
<dbReference type="InterPro" id="IPR050222">
    <property type="entry name" value="MATE_MdtK"/>
</dbReference>
<comment type="similarity">
    <text evidence="3">Belongs to the multi antimicrobial extrusion (MATE) (TC 2.A.66.1) family.</text>
</comment>
<dbReference type="RefSeq" id="WP_051593432.1">
    <property type="nucleotide sequence ID" value="NZ_JAAZWO010000025.1"/>
</dbReference>
<evidence type="ECO:0000256" key="8">
    <source>
        <dbReference type="ARBA" id="ARBA00022692"/>
    </source>
</evidence>
<evidence type="ECO:0000313" key="15">
    <source>
        <dbReference type="Proteomes" id="UP000563151"/>
    </source>
</evidence>
<evidence type="ECO:0000256" key="1">
    <source>
        <dbReference type="ARBA" id="ARBA00003408"/>
    </source>
</evidence>
<dbReference type="Proteomes" id="UP000563151">
    <property type="component" value="Unassembled WGS sequence"/>
</dbReference>
<dbReference type="PANTHER" id="PTHR43298">
    <property type="entry name" value="MULTIDRUG RESISTANCE PROTEIN NORM-RELATED"/>
    <property type="match status" value="1"/>
</dbReference>
<feature type="transmembrane region" description="Helical" evidence="13">
    <location>
        <begin position="164"/>
        <end position="185"/>
    </location>
</feature>
<reference evidence="14 15" key="1">
    <citation type="submission" date="2020-04" db="EMBL/GenBank/DDBJ databases">
        <title>Genomic insights into acetone-butanol-ethanol (ABE) fermentation by sequencing solventogenic clostridia strains.</title>
        <authorList>
            <person name="Brown S."/>
        </authorList>
    </citation>
    <scope>NUCLEOTIDE SEQUENCE [LARGE SCALE GENOMIC DNA]</scope>
    <source>
        <strain evidence="14 15">DJ011</strain>
    </source>
</reference>
<dbReference type="CDD" id="cd13138">
    <property type="entry name" value="MATE_yoeA_like"/>
    <property type="match status" value="1"/>
</dbReference>
<proteinExistence type="inferred from homology"/>
<dbReference type="GO" id="GO:0015297">
    <property type="term" value="F:antiporter activity"/>
    <property type="evidence" value="ECO:0007669"/>
    <property type="project" value="UniProtKB-KW"/>
</dbReference>
<feature type="transmembrane region" description="Helical" evidence="13">
    <location>
        <begin position="12"/>
        <end position="30"/>
    </location>
</feature>
<evidence type="ECO:0000256" key="3">
    <source>
        <dbReference type="ARBA" id="ARBA00010199"/>
    </source>
</evidence>
<keyword evidence="11 13" id="KW-0472">Membrane</keyword>
<organism evidence="14 15">
    <name type="scientific">Clostridium tetanomorphum</name>
    <dbReference type="NCBI Taxonomy" id="1553"/>
    <lineage>
        <taxon>Bacteria</taxon>
        <taxon>Bacillati</taxon>
        <taxon>Bacillota</taxon>
        <taxon>Clostridia</taxon>
        <taxon>Eubacteriales</taxon>
        <taxon>Clostridiaceae</taxon>
        <taxon>Clostridium</taxon>
    </lineage>
</organism>
<evidence type="ECO:0000256" key="11">
    <source>
        <dbReference type="ARBA" id="ARBA00023136"/>
    </source>
</evidence>
<feature type="transmembrane region" description="Helical" evidence="13">
    <location>
        <begin position="231"/>
        <end position="260"/>
    </location>
</feature>
<evidence type="ECO:0000313" key="14">
    <source>
        <dbReference type="EMBL" id="MBC2399300.1"/>
    </source>
</evidence>
<comment type="caution">
    <text evidence="14">The sequence shown here is derived from an EMBL/GenBank/DDBJ whole genome shotgun (WGS) entry which is preliminary data.</text>
</comment>
<feature type="transmembrane region" description="Helical" evidence="13">
    <location>
        <begin position="50"/>
        <end position="81"/>
    </location>
</feature>
<evidence type="ECO:0000256" key="5">
    <source>
        <dbReference type="ARBA" id="ARBA00022448"/>
    </source>
</evidence>
<evidence type="ECO:0000256" key="2">
    <source>
        <dbReference type="ARBA" id="ARBA00004651"/>
    </source>
</evidence>
<name>A0A923EA76_CLOTT</name>
<dbReference type="EMBL" id="JAAZWO010000025">
    <property type="protein sequence ID" value="MBC2399300.1"/>
    <property type="molecule type" value="Genomic_DNA"/>
</dbReference>
<keyword evidence="7" id="KW-1003">Cell membrane</keyword>
<dbReference type="NCBIfam" id="TIGR00797">
    <property type="entry name" value="matE"/>
    <property type="match status" value="1"/>
</dbReference>
<keyword evidence="8 13" id="KW-0812">Transmembrane</keyword>
<feature type="transmembrane region" description="Helical" evidence="13">
    <location>
        <begin position="314"/>
        <end position="334"/>
    </location>
</feature>
<dbReference type="PANTHER" id="PTHR43298:SF2">
    <property type="entry name" value="FMN_FAD EXPORTER YEEO-RELATED"/>
    <property type="match status" value="1"/>
</dbReference>
<comment type="function">
    <text evidence="1">Multidrug efflux pump.</text>
</comment>
<dbReference type="GO" id="GO:0006811">
    <property type="term" value="P:monoatomic ion transport"/>
    <property type="evidence" value="ECO:0007669"/>
    <property type="project" value="UniProtKB-KW"/>
</dbReference>
<keyword evidence="6" id="KW-0050">Antiport</keyword>
<evidence type="ECO:0000256" key="12">
    <source>
        <dbReference type="ARBA" id="ARBA00031636"/>
    </source>
</evidence>
<feature type="transmembrane region" description="Helical" evidence="13">
    <location>
        <begin position="280"/>
        <end position="302"/>
    </location>
</feature>
<evidence type="ECO:0000256" key="13">
    <source>
        <dbReference type="SAM" id="Phobius"/>
    </source>
</evidence>
<dbReference type="InterPro" id="IPR048279">
    <property type="entry name" value="MdtK-like"/>
</dbReference>
<dbReference type="GO" id="GO:0005886">
    <property type="term" value="C:plasma membrane"/>
    <property type="evidence" value="ECO:0007669"/>
    <property type="project" value="UniProtKB-SubCell"/>
</dbReference>
<dbReference type="Pfam" id="PF01554">
    <property type="entry name" value="MatE"/>
    <property type="match status" value="2"/>
</dbReference>
<dbReference type="PIRSF" id="PIRSF006603">
    <property type="entry name" value="DinF"/>
    <property type="match status" value="1"/>
</dbReference>
<feature type="transmembrane region" description="Helical" evidence="13">
    <location>
        <begin position="382"/>
        <end position="399"/>
    </location>
</feature>
<feature type="transmembrane region" description="Helical" evidence="13">
    <location>
        <begin position="191"/>
        <end position="211"/>
    </location>
</feature>
<evidence type="ECO:0000256" key="10">
    <source>
        <dbReference type="ARBA" id="ARBA00023065"/>
    </source>
</evidence>
<gene>
    <name evidence="14" type="ORF">HGG79_16200</name>
</gene>
<feature type="transmembrane region" description="Helical" evidence="13">
    <location>
        <begin position="354"/>
        <end position="375"/>
    </location>
</feature>
<comment type="subcellular location">
    <subcellularLocation>
        <location evidence="2">Cell membrane</location>
        <topology evidence="2">Multi-pass membrane protein</topology>
    </subcellularLocation>
</comment>
<dbReference type="AlphaFoldDB" id="A0A923EA76"/>
<evidence type="ECO:0000256" key="4">
    <source>
        <dbReference type="ARBA" id="ARBA00020268"/>
    </source>
</evidence>
<keyword evidence="5" id="KW-0813">Transport</keyword>
<dbReference type="GO" id="GO:0042910">
    <property type="term" value="F:xenobiotic transmembrane transporter activity"/>
    <property type="evidence" value="ECO:0007669"/>
    <property type="project" value="InterPro"/>
</dbReference>
<keyword evidence="10" id="KW-0406">Ion transport</keyword>
<protein>
    <recommendedName>
        <fullName evidence="4">Probable multidrug resistance protein NorM</fullName>
    </recommendedName>
    <alternativeName>
        <fullName evidence="12">Multidrug-efflux transporter</fullName>
    </alternativeName>
</protein>
<feature type="transmembrane region" description="Helical" evidence="13">
    <location>
        <begin position="93"/>
        <end position="116"/>
    </location>
</feature>
<dbReference type="InterPro" id="IPR002528">
    <property type="entry name" value="MATE_fam"/>
</dbReference>
<accession>A0A923EA76</accession>
<evidence type="ECO:0000256" key="7">
    <source>
        <dbReference type="ARBA" id="ARBA00022475"/>
    </source>
</evidence>
<sequence>MKDLTTGNEAKLIFYFTLPMLIGNIFQQLYNTVDTIIVGRTLGKEALGAVGVSFPILFLLVSLIMGVTMGSTILIAQYYGAKNINKVKRAIDTAYIVLFIASLVITIVGLIFSGYILRLLGTPEEMIHQAQTYINIIFIGIIGMFGYNSISAILRGLGDSKTPLYFLIISTLINIILDLVFILRLGWGVAGAAWATVIAQGCSFIFGIYYLNKNHEVLKLNIKDMKFDKHIFRLSLKIGLPTGVQQMLFSVGIMALQSIVNSFGTDAVAAYTAASKVDSFASMPIMNFGAAISTFVGQNLGANKIERVKKGYKSTIIMSTAISVLVTIIVILFRRPLISLFNSDPNVINIGVRYLVIVGSFYAVISFMLVTTGVVRGAGDTIVPMIISIFTLWLIRLPIASFLSKKIGVDGIWWGMPIAWSIGCVVTVVYYINGKWKNKVAIKRNEERSTYESGGNIKKQTAQ</sequence>